<comment type="function">
    <text evidence="1 11">Catalyzes the reversible adenylation of nicotinate mononucleotide (NaMN) to nicotinic acid adenine dinucleotide (NaAD).</text>
</comment>
<evidence type="ECO:0000256" key="1">
    <source>
        <dbReference type="ARBA" id="ARBA00002324"/>
    </source>
</evidence>
<dbReference type="Pfam" id="PF01467">
    <property type="entry name" value="CTP_transf_like"/>
    <property type="match status" value="1"/>
</dbReference>
<protein>
    <recommendedName>
        <fullName evidence="11">Probable nicotinate-nucleotide adenylyltransferase</fullName>
        <ecNumber evidence="11">2.7.7.18</ecNumber>
    </recommendedName>
    <alternativeName>
        <fullName evidence="11">Deamido-NAD(+) diphosphorylase</fullName>
    </alternativeName>
    <alternativeName>
        <fullName evidence="11">Deamido-NAD(+) pyrophosphorylase</fullName>
    </alternativeName>
    <alternativeName>
        <fullName evidence="11">Nicotinate mononucleotide adenylyltransferase</fullName>
        <shortName evidence="11">NaMN adenylyltransferase</shortName>
    </alternativeName>
</protein>
<comment type="pathway">
    <text evidence="2 11">Cofactor biosynthesis; NAD(+) biosynthesis; deamido-NAD(+) from nicotinate D-ribonucleotide: step 1/1.</text>
</comment>
<evidence type="ECO:0000256" key="10">
    <source>
        <dbReference type="ARBA" id="ARBA00048721"/>
    </source>
</evidence>
<dbReference type="NCBIfam" id="TIGR00125">
    <property type="entry name" value="cyt_tran_rel"/>
    <property type="match status" value="1"/>
</dbReference>
<keyword evidence="5 11" id="KW-0808">Transferase</keyword>
<dbReference type="PANTHER" id="PTHR39321">
    <property type="entry name" value="NICOTINATE-NUCLEOTIDE ADENYLYLTRANSFERASE-RELATED"/>
    <property type="match status" value="1"/>
</dbReference>
<keyword evidence="7 11" id="KW-0547">Nucleotide-binding</keyword>
<reference evidence="14" key="1">
    <citation type="submission" date="2017-11" db="EMBL/GenBank/DDBJ databases">
        <authorList>
            <person name="Chan K.G."/>
            <person name="Lee L.S."/>
        </authorList>
    </citation>
    <scope>NUCLEOTIDE SEQUENCE [LARGE SCALE GENOMIC DNA]</scope>
    <source>
        <strain evidence="14">DSM 100970</strain>
    </source>
</reference>
<dbReference type="InterPro" id="IPR005248">
    <property type="entry name" value="NadD/NMNAT"/>
</dbReference>
<evidence type="ECO:0000256" key="6">
    <source>
        <dbReference type="ARBA" id="ARBA00022695"/>
    </source>
</evidence>
<evidence type="ECO:0000256" key="11">
    <source>
        <dbReference type="HAMAP-Rule" id="MF_00244"/>
    </source>
</evidence>
<name>A0A2I7N4H3_9NEIS</name>
<evidence type="ECO:0000256" key="8">
    <source>
        <dbReference type="ARBA" id="ARBA00022840"/>
    </source>
</evidence>
<dbReference type="GO" id="GO:0004515">
    <property type="term" value="F:nicotinate-nucleotide adenylyltransferase activity"/>
    <property type="evidence" value="ECO:0007669"/>
    <property type="project" value="UniProtKB-UniRule"/>
</dbReference>
<dbReference type="InterPro" id="IPR004821">
    <property type="entry name" value="Cyt_trans-like"/>
</dbReference>
<evidence type="ECO:0000256" key="2">
    <source>
        <dbReference type="ARBA" id="ARBA00005019"/>
    </source>
</evidence>
<keyword evidence="4 11" id="KW-0662">Pyridine nucleotide biosynthesis</keyword>
<keyword evidence="14" id="KW-1185">Reference proteome</keyword>
<dbReference type="Gene3D" id="3.40.50.620">
    <property type="entry name" value="HUPs"/>
    <property type="match status" value="1"/>
</dbReference>
<dbReference type="NCBIfam" id="TIGR00482">
    <property type="entry name" value="nicotinate (nicotinamide) nucleotide adenylyltransferase"/>
    <property type="match status" value="1"/>
</dbReference>
<keyword evidence="9 11" id="KW-0520">NAD</keyword>
<dbReference type="Proteomes" id="UP000236655">
    <property type="component" value="Chromosome"/>
</dbReference>
<comment type="catalytic activity">
    <reaction evidence="10 11">
        <text>nicotinate beta-D-ribonucleotide + ATP + H(+) = deamido-NAD(+) + diphosphate</text>
        <dbReference type="Rhea" id="RHEA:22860"/>
        <dbReference type="ChEBI" id="CHEBI:15378"/>
        <dbReference type="ChEBI" id="CHEBI:30616"/>
        <dbReference type="ChEBI" id="CHEBI:33019"/>
        <dbReference type="ChEBI" id="CHEBI:57502"/>
        <dbReference type="ChEBI" id="CHEBI:58437"/>
        <dbReference type="EC" id="2.7.7.18"/>
    </reaction>
</comment>
<dbReference type="HAMAP" id="MF_00244">
    <property type="entry name" value="NaMN_adenylyltr"/>
    <property type="match status" value="1"/>
</dbReference>
<evidence type="ECO:0000313" key="13">
    <source>
        <dbReference type="EMBL" id="AUR51359.1"/>
    </source>
</evidence>
<dbReference type="UniPathway" id="UPA00253">
    <property type="reaction ID" value="UER00332"/>
</dbReference>
<dbReference type="GO" id="GO:0009435">
    <property type="term" value="P:NAD+ biosynthetic process"/>
    <property type="evidence" value="ECO:0007669"/>
    <property type="project" value="UniProtKB-UniRule"/>
</dbReference>
<comment type="similarity">
    <text evidence="3 11">Belongs to the NadD family.</text>
</comment>
<dbReference type="InterPro" id="IPR014729">
    <property type="entry name" value="Rossmann-like_a/b/a_fold"/>
</dbReference>
<dbReference type="KEGG" id="nba:CUN60_03270"/>
<organism evidence="13 14">
    <name type="scientific">Aquella oligotrophica</name>
    <dbReference type="NCBI Taxonomy" id="2067065"/>
    <lineage>
        <taxon>Bacteria</taxon>
        <taxon>Pseudomonadati</taxon>
        <taxon>Pseudomonadota</taxon>
        <taxon>Betaproteobacteria</taxon>
        <taxon>Neisseriales</taxon>
        <taxon>Neisseriaceae</taxon>
        <taxon>Aquella</taxon>
    </lineage>
</organism>
<dbReference type="OrthoDB" id="5295945at2"/>
<dbReference type="AlphaFoldDB" id="A0A2I7N4H3"/>
<keyword evidence="8 11" id="KW-0067">ATP-binding</keyword>
<sequence length="206" mass="23745">MIILFGGTFDPIHNGHLKLALHIASKFNCKVDLLPLNGTPNYKPAPVASLKQRLEMLRLVVTMYPEQLQLNLSETEYHEYSPSYLTLSRLRAKYGKEESFFFIIGGDSLISLSTWDNWKELFNLTNFIVAMRPGYTVENLDNEIIKRLIDIRNYNQNMPAGQIIITDFTPVDISSTQIRKQQKNLDSIADMIPESVNLYIQQQKLY</sequence>
<evidence type="ECO:0000313" key="14">
    <source>
        <dbReference type="Proteomes" id="UP000236655"/>
    </source>
</evidence>
<gene>
    <name evidence="11 13" type="primary">nadD</name>
    <name evidence="13" type="ORF">CUN60_03270</name>
</gene>
<evidence type="ECO:0000256" key="9">
    <source>
        <dbReference type="ARBA" id="ARBA00023027"/>
    </source>
</evidence>
<dbReference type="CDD" id="cd02165">
    <property type="entry name" value="NMNAT"/>
    <property type="match status" value="1"/>
</dbReference>
<evidence type="ECO:0000256" key="3">
    <source>
        <dbReference type="ARBA" id="ARBA00009014"/>
    </source>
</evidence>
<dbReference type="RefSeq" id="WP_102950659.1">
    <property type="nucleotide sequence ID" value="NZ_CP024847.1"/>
</dbReference>
<evidence type="ECO:0000259" key="12">
    <source>
        <dbReference type="Pfam" id="PF01467"/>
    </source>
</evidence>
<dbReference type="SUPFAM" id="SSF52374">
    <property type="entry name" value="Nucleotidylyl transferase"/>
    <property type="match status" value="1"/>
</dbReference>
<evidence type="ECO:0000256" key="7">
    <source>
        <dbReference type="ARBA" id="ARBA00022741"/>
    </source>
</evidence>
<proteinExistence type="inferred from homology"/>
<dbReference type="EC" id="2.7.7.18" evidence="11"/>
<evidence type="ECO:0000256" key="5">
    <source>
        <dbReference type="ARBA" id="ARBA00022679"/>
    </source>
</evidence>
<feature type="domain" description="Cytidyltransferase-like" evidence="12">
    <location>
        <begin position="4"/>
        <end position="180"/>
    </location>
</feature>
<evidence type="ECO:0000256" key="4">
    <source>
        <dbReference type="ARBA" id="ARBA00022642"/>
    </source>
</evidence>
<accession>A0A2I7N4H3</accession>
<dbReference type="GO" id="GO:0005524">
    <property type="term" value="F:ATP binding"/>
    <property type="evidence" value="ECO:0007669"/>
    <property type="project" value="UniProtKB-KW"/>
</dbReference>
<dbReference type="EMBL" id="CP024847">
    <property type="protein sequence ID" value="AUR51359.1"/>
    <property type="molecule type" value="Genomic_DNA"/>
</dbReference>
<dbReference type="PANTHER" id="PTHR39321:SF3">
    <property type="entry name" value="PHOSPHOPANTETHEINE ADENYLYLTRANSFERASE"/>
    <property type="match status" value="1"/>
</dbReference>
<keyword evidence="6 11" id="KW-0548">Nucleotidyltransferase</keyword>